<organism evidence="2 3">
    <name type="scientific">Oidiodendron maius (strain Zn)</name>
    <dbReference type="NCBI Taxonomy" id="913774"/>
    <lineage>
        <taxon>Eukaryota</taxon>
        <taxon>Fungi</taxon>
        <taxon>Dikarya</taxon>
        <taxon>Ascomycota</taxon>
        <taxon>Pezizomycotina</taxon>
        <taxon>Leotiomycetes</taxon>
        <taxon>Leotiomycetes incertae sedis</taxon>
        <taxon>Myxotrichaceae</taxon>
        <taxon>Oidiodendron</taxon>
    </lineage>
</organism>
<evidence type="ECO:0000313" key="3">
    <source>
        <dbReference type="Proteomes" id="UP000054321"/>
    </source>
</evidence>
<proteinExistence type="predicted"/>
<dbReference type="InParanoid" id="A0A0C3D9R4"/>
<feature type="region of interest" description="Disordered" evidence="1">
    <location>
        <begin position="1"/>
        <end position="80"/>
    </location>
</feature>
<feature type="compositionally biased region" description="Polar residues" evidence="1">
    <location>
        <begin position="380"/>
        <end position="399"/>
    </location>
</feature>
<sequence>MSKQPSDSFLPSGAIPSPQLFEPPSTLLPSRRLRRGSDNASPIGVTSPVSNPYLRPFRALPNQKRPISPPRSRSTSAEGTSAALVEDWRAYANKLRTQIAGERAHMLADRARMEEVIAEERALWDNERAILMAKIAELEAELEKTHRGAPILSPLLSHLEKPRGQVQQRPFTVLSPGSSHTGSSESGSASSKTVVPQESGRNADGSPFYAPAPRNPSRTFELSDGSGPRVDTIFEVRESPIRVTSKELTPMHFGVQSSLASSKGLKPIVETPVESIDISRIQPDLEGVSIRTSALSPEFTAKILSPIDDSRLSPLSDRNAKENHDPPLRERSVSPSGRLKPDIHGLMQQPETRRLTMHAGHTPNHSISKLSDLLEESGCATPTQENTGYNPVHQSSTLADSDAQEESGDVELSGPLGITNEPAKDDAFITQLVEKLDEVKKSEEYSPSSESIDSRSSADDIIEEERADGEDDMLVLRLKPSLNFGRPIGQM</sequence>
<evidence type="ECO:0000256" key="1">
    <source>
        <dbReference type="SAM" id="MobiDB-lite"/>
    </source>
</evidence>
<feature type="compositionally biased region" description="Basic and acidic residues" evidence="1">
    <location>
        <begin position="318"/>
        <end position="332"/>
    </location>
</feature>
<dbReference type="EMBL" id="KN832870">
    <property type="protein sequence ID" value="KIN08084.1"/>
    <property type="molecule type" value="Genomic_DNA"/>
</dbReference>
<protein>
    <submittedName>
        <fullName evidence="2">Uncharacterized protein</fullName>
    </submittedName>
</protein>
<reference evidence="3" key="2">
    <citation type="submission" date="2015-01" db="EMBL/GenBank/DDBJ databases">
        <title>Evolutionary Origins and Diversification of the Mycorrhizal Mutualists.</title>
        <authorList>
            <consortium name="DOE Joint Genome Institute"/>
            <consortium name="Mycorrhizal Genomics Consortium"/>
            <person name="Kohler A."/>
            <person name="Kuo A."/>
            <person name="Nagy L.G."/>
            <person name="Floudas D."/>
            <person name="Copeland A."/>
            <person name="Barry K.W."/>
            <person name="Cichocki N."/>
            <person name="Veneault-Fourrey C."/>
            <person name="LaButti K."/>
            <person name="Lindquist E.A."/>
            <person name="Lipzen A."/>
            <person name="Lundell T."/>
            <person name="Morin E."/>
            <person name="Murat C."/>
            <person name="Riley R."/>
            <person name="Ohm R."/>
            <person name="Sun H."/>
            <person name="Tunlid A."/>
            <person name="Henrissat B."/>
            <person name="Grigoriev I.V."/>
            <person name="Hibbett D.S."/>
            <person name="Martin F."/>
        </authorList>
    </citation>
    <scope>NUCLEOTIDE SEQUENCE [LARGE SCALE GENOMIC DNA]</scope>
    <source>
        <strain evidence="3">Zn</strain>
    </source>
</reference>
<dbReference type="STRING" id="913774.A0A0C3D9R4"/>
<dbReference type="HOGENOM" id="CLU_052079_1_0_1"/>
<dbReference type="AlphaFoldDB" id="A0A0C3D9R4"/>
<name>A0A0C3D9R4_OIDMZ</name>
<evidence type="ECO:0000313" key="2">
    <source>
        <dbReference type="EMBL" id="KIN08084.1"/>
    </source>
</evidence>
<feature type="region of interest" description="Disordered" evidence="1">
    <location>
        <begin position="379"/>
        <end position="425"/>
    </location>
</feature>
<feature type="region of interest" description="Disordered" evidence="1">
    <location>
        <begin position="162"/>
        <end position="227"/>
    </location>
</feature>
<feature type="compositionally biased region" description="Low complexity" evidence="1">
    <location>
        <begin position="175"/>
        <end position="191"/>
    </location>
</feature>
<feature type="region of interest" description="Disordered" evidence="1">
    <location>
        <begin position="439"/>
        <end position="461"/>
    </location>
</feature>
<dbReference type="Proteomes" id="UP000054321">
    <property type="component" value="Unassembled WGS sequence"/>
</dbReference>
<dbReference type="OrthoDB" id="5427699at2759"/>
<gene>
    <name evidence="2" type="ORF">OIDMADRAFT_47960</name>
</gene>
<accession>A0A0C3D9R4</accession>
<keyword evidence="3" id="KW-1185">Reference proteome</keyword>
<reference evidence="2 3" key="1">
    <citation type="submission" date="2014-04" db="EMBL/GenBank/DDBJ databases">
        <authorList>
            <consortium name="DOE Joint Genome Institute"/>
            <person name="Kuo A."/>
            <person name="Martino E."/>
            <person name="Perotto S."/>
            <person name="Kohler A."/>
            <person name="Nagy L.G."/>
            <person name="Floudas D."/>
            <person name="Copeland A."/>
            <person name="Barry K.W."/>
            <person name="Cichocki N."/>
            <person name="Veneault-Fourrey C."/>
            <person name="LaButti K."/>
            <person name="Lindquist E.A."/>
            <person name="Lipzen A."/>
            <person name="Lundell T."/>
            <person name="Morin E."/>
            <person name="Murat C."/>
            <person name="Sun H."/>
            <person name="Tunlid A."/>
            <person name="Henrissat B."/>
            <person name="Grigoriev I.V."/>
            <person name="Hibbett D.S."/>
            <person name="Martin F."/>
            <person name="Nordberg H.P."/>
            <person name="Cantor M.N."/>
            <person name="Hua S.X."/>
        </authorList>
    </citation>
    <scope>NUCLEOTIDE SEQUENCE [LARGE SCALE GENOMIC DNA]</scope>
    <source>
        <strain evidence="2 3">Zn</strain>
    </source>
</reference>
<feature type="region of interest" description="Disordered" evidence="1">
    <location>
        <begin position="309"/>
        <end position="344"/>
    </location>
</feature>